<sequence>METSNNVAAASASTPSPSVLGNAFRDDATTTVRQHLTLLRRLSVRCRALVRGFGSCVSDGAGWTVVDMPDDAEAGAEKSGRSGQAASERPIPEHVVRELLAAGLIAPRSPHAERHGQKDRARAIYRLTPEGRLALKRALSGGEAASAHRELAERPREAVSGRSPTHSPRQDTDAASPGSEIPDLSCLLVNLAESPLTWLARRKDRQGKPMLQLQQIVAGERLRRDYEFAGLRPQVSSGWRVLSAGGGGKGGGAGGAVELSDQVIAARQRLTRLLDGMPPVLAAVSVDVCCHLKGLEIVEAERGWPARSAKIVLQIALSCLADAYGLRVEGPASSRSRHWRSSGEGLQ</sequence>
<dbReference type="RefSeq" id="WP_149891322.1">
    <property type="nucleotide sequence ID" value="NZ_JBHUFA010000001.1"/>
</dbReference>
<feature type="compositionally biased region" description="Basic and acidic residues" evidence="1">
    <location>
        <begin position="146"/>
        <end position="159"/>
    </location>
</feature>
<evidence type="ECO:0000259" key="2">
    <source>
        <dbReference type="Pfam" id="PF20057"/>
    </source>
</evidence>
<feature type="domain" description="DUF6456" evidence="2">
    <location>
        <begin position="189"/>
        <end position="325"/>
    </location>
</feature>
<feature type="region of interest" description="Disordered" evidence="1">
    <location>
        <begin position="144"/>
        <end position="179"/>
    </location>
</feature>
<dbReference type="EMBL" id="JBHUFA010000001">
    <property type="protein sequence ID" value="MFD1694876.1"/>
    <property type="molecule type" value="Genomic_DNA"/>
</dbReference>
<reference evidence="4" key="1">
    <citation type="journal article" date="2019" name="Int. J. Syst. Evol. Microbiol.">
        <title>The Global Catalogue of Microorganisms (GCM) 10K type strain sequencing project: providing services to taxonomists for standard genome sequencing and annotation.</title>
        <authorList>
            <consortium name="The Broad Institute Genomics Platform"/>
            <consortium name="The Broad Institute Genome Sequencing Center for Infectious Disease"/>
            <person name="Wu L."/>
            <person name="Ma J."/>
        </authorList>
    </citation>
    <scope>NUCLEOTIDE SEQUENCE [LARGE SCALE GENOMIC DNA]</scope>
    <source>
        <strain evidence="4">JCM 3369</strain>
    </source>
</reference>
<feature type="region of interest" description="Disordered" evidence="1">
    <location>
        <begin position="1"/>
        <end position="20"/>
    </location>
</feature>
<evidence type="ECO:0000313" key="3">
    <source>
        <dbReference type="EMBL" id="MFD1694876.1"/>
    </source>
</evidence>
<feature type="region of interest" description="Disordered" evidence="1">
    <location>
        <begin position="73"/>
        <end position="92"/>
    </location>
</feature>
<name>A0ABW4JUE0_9HYPH</name>
<keyword evidence="4" id="KW-1185">Reference proteome</keyword>
<accession>A0ABW4JUE0</accession>
<evidence type="ECO:0000256" key="1">
    <source>
        <dbReference type="SAM" id="MobiDB-lite"/>
    </source>
</evidence>
<feature type="compositionally biased region" description="Low complexity" evidence="1">
    <location>
        <begin position="1"/>
        <end position="19"/>
    </location>
</feature>
<dbReference type="Pfam" id="PF20057">
    <property type="entry name" value="DUF6456"/>
    <property type="match status" value="1"/>
</dbReference>
<proteinExistence type="predicted"/>
<comment type="caution">
    <text evidence="3">The sequence shown here is derived from an EMBL/GenBank/DDBJ whole genome shotgun (WGS) entry which is preliminary data.</text>
</comment>
<evidence type="ECO:0000313" key="4">
    <source>
        <dbReference type="Proteomes" id="UP001597327"/>
    </source>
</evidence>
<dbReference type="InterPro" id="IPR045599">
    <property type="entry name" value="DUF6456"/>
</dbReference>
<gene>
    <name evidence="3" type="ORF">ACFSC7_05055</name>
</gene>
<dbReference type="Proteomes" id="UP001597327">
    <property type="component" value="Unassembled WGS sequence"/>
</dbReference>
<organism evidence="3 4">
    <name type="scientific">Roseibium aestuarii</name>
    <dbReference type="NCBI Taxonomy" id="2600299"/>
    <lineage>
        <taxon>Bacteria</taxon>
        <taxon>Pseudomonadati</taxon>
        <taxon>Pseudomonadota</taxon>
        <taxon>Alphaproteobacteria</taxon>
        <taxon>Hyphomicrobiales</taxon>
        <taxon>Stappiaceae</taxon>
        <taxon>Roseibium</taxon>
    </lineage>
</organism>
<protein>
    <submittedName>
        <fullName evidence="3">DUF6456 domain-containing protein</fullName>
    </submittedName>
</protein>